<dbReference type="RefSeq" id="WP_132826839.1">
    <property type="nucleotide sequence ID" value="NZ_SMFP01000001.1"/>
</dbReference>
<dbReference type="EMBL" id="SMFP01000001">
    <property type="protein sequence ID" value="TDE40849.1"/>
    <property type="molecule type" value="Genomic_DNA"/>
</dbReference>
<dbReference type="OrthoDB" id="369674at2"/>
<proteinExistence type="predicted"/>
<reference evidence="1 2" key="1">
    <citation type="submission" date="2019-03" db="EMBL/GenBank/DDBJ databases">
        <authorList>
            <person name="Zhang S."/>
        </authorList>
    </citation>
    <scope>NUCLEOTIDE SEQUENCE [LARGE SCALE GENOMIC DNA]</scope>
    <source>
        <strain evidence="1 2">S4J41</strain>
    </source>
</reference>
<dbReference type="AlphaFoldDB" id="A0A4R5F0I1"/>
<keyword evidence="2" id="KW-1185">Reference proteome</keyword>
<dbReference type="InterPro" id="IPR059166">
    <property type="entry name" value="PLD-like_cat"/>
</dbReference>
<accession>A0A4R5F0I1</accession>
<dbReference type="Gene3D" id="3.30.870.10">
    <property type="entry name" value="Endonuclease Chain A"/>
    <property type="match status" value="1"/>
</dbReference>
<organism evidence="1 2">
    <name type="scientific">Antarcticimicrobium sediminis</name>
    <dbReference type="NCBI Taxonomy" id="2546227"/>
    <lineage>
        <taxon>Bacteria</taxon>
        <taxon>Pseudomonadati</taxon>
        <taxon>Pseudomonadota</taxon>
        <taxon>Alphaproteobacteria</taxon>
        <taxon>Rhodobacterales</taxon>
        <taxon>Paracoccaceae</taxon>
        <taxon>Antarcticimicrobium</taxon>
    </lineage>
</organism>
<dbReference type="Proteomes" id="UP000294662">
    <property type="component" value="Unassembled WGS sequence"/>
</dbReference>
<gene>
    <name evidence="1" type="ORF">E1B25_01125</name>
</gene>
<evidence type="ECO:0008006" key="3">
    <source>
        <dbReference type="Google" id="ProtNLM"/>
    </source>
</evidence>
<evidence type="ECO:0000313" key="2">
    <source>
        <dbReference type="Proteomes" id="UP000294662"/>
    </source>
</evidence>
<dbReference type="CDD" id="cd09176">
    <property type="entry name" value="PLDc_unchar6"/>
    <property type="match status" value="1"/>
</dbReference>
<name>A0A4R5F0I1_9RHOB</name>
<comment type="caution">
    <text evidence="1">The sequence shown here is derived from an EMBL/GenBank/DDBJ whole genome shotgun (WGS) entry which is preliminary data.</text>
</comment>
<protein>
    <recommendedName>
        <fullName evidence="3">PLD phosphodiesterase domain-containing protein</fullName>
    </recommendedName>
</protein>
<sequence length="614" mass="66709">MRDNAALDPENRALYSEILRAPAGYDLDAALATTYTLDFETALVVPATLAFHAAENRQETLETPLALLEGLERLSARIAIFCEAGRIKAVPKGANRLTALLEDTITEVTAPRGGAFHPKLWLLRFVPIGGHGAPRLRLALLSRNLTTDASWDLSLSLDGTVGGAIHDQNAPLVDLVGALPGLASGRPTPDHVATMVAALAEDLSRAAWEHPEHIRRIGFAVNGLTDQVWRPQIGRTLGVVSPFVTDGALQALCRGVDPASATLVSRGEELALLASETLTRFGRTLVLDEMAETEDGEESEQPSRGPVPARGLHAKAFITERYSSTEITIGSGNATAPALIGGQNVEVFATLSGYTSQLGTVEAQLAPERLGRFLREFVPYAPVTSPQEDAAEHRLEQVHRALAATRLVLRCEADEDGRIQLHLSAADQVTLPDNMSLRIWPVVAGIEHGINVTVLNAQEQLLARLALRDVTRWVGVRLRDETTGLEQHFTLGTELTDLPEARTAEILRALIENRDAFLRYIRLLLGDVSEAAKALFAAGQGGSHSGVFGNNKDTPILEDMVRALSGDGRQLRDIERLVTRLSDPDTGQSEVIPEEFLQLWETFRSVIREDRRHG</sequence>
<evidence type="ECO:0000313" key="1">
    <source>
        <dbReference type="EMBL" id="TDE40849.1"/>
    </source>
</evidence>